<dbReference type="InterPro" id="IPR036890">
    <property type="entry name" value="HATPase_C_sf"/>
</dbReference>
<evidence type="ECO:0000256" key="11">
    <source>
        <dbReference type="SAM" id="Phobius"/>
    </source>
</evidence>
<evidence type="ECO:0000256" key="1">
    <source>
        <dbReference type="ARBA" id="ARBA00000085"/>
    </source>
</evidence>
<evidence type="ECO:0000256" key="2">
    <source>
        <dbReference type="ARBA" id="ARBA00012438"/>
    </source>
</evidence>
<feature type="transmembrane region" description="Helical" evidence="11">
    <location>
        <begin position="29"/>
        <end position="46"/>
    </location>
</feature>
<keyword evidence="9" id="KW-0175">Coiled coil</keyword>
<keyword evidence="5" id="KW-0547">Nucleotide-binding</keyword>
<feature type="region of interest" description="Disordered" evidence="10">
    <location>
        <begin position="428"/>
        <end position="475"/>
    </location>
</feature>
<comment type="catalytic activity">
    <reaction evidence="1">
        <text>ATP + protein L-histidine = ADP + protein N-phospho-L-histidine.</text>
        <dbReference type="EC" id="2.7.13.3"/>
    </reaction>
</comment>
<dbReference type="AlphaFoldDB" id="A0A2U1TBF1"/>
<feature type="domain" description="DUF7134" evidence="14">
    <location>
        <begin position="21"/>
        <end position="163"/>
    </location>
</feature>
<keyword evidence="8" id="KW-0902">Two-component regulatory system</keyword>
<evidence type="ECO:0000259" key="13">
    <source>
        <dbReference type="Pfam" id="PF07730"/>
    </source>
</evidence>
<gene>
    <name evidence="15" type="ORF">DF223_11430</name>
</gene>
<dbReference type="InterPro" id="IPR003594">
    <property type="entry name" value="HATPase_dom"/>
</dbReference>
<dbReference type="GO" id="GO:0046983">
    <property type="term" value="F:protein dimerization activity"/>
    <property type="evidence" value="ECO:0007669"/>
    <property type="project" value="InterPro"/>
</dbReference>
<evidence type="ECO:0000256" key="8">
    <source>
        <dbReference type="ARBA" id="ARBA00023012"/>
    </source>
</evidence>
<evidence type="ECO:0000256" key="10">
    <source>
        <dbReference type="SAM" id="MobiDB-lite"/>
    </source>
</evidence>
<feature type="transmembrane region" description="Helical" evidence="11">
    <location>
        <begin position="58"/>
        <end position="78"/>
    </location>
</feature>
<evidence type="ECO:0000259" key="12">
    <source>
        <dbReference type="Pfam" id="PF02518"/>
    </source>
</evidence>
<keyword evidence="16" id="KW-1185">Reference proteome</keyword>
<evidence type="ECO:0000256" key="9">
    <source>
        <dbReference type="SAM" id="Coils"/>
    </source>
</evidence>
<feature type="coiled-coil region" evidence="9">
    <location>
        <begin position="196"/>
        <end position="225"/>
    </location>
</feature>
<feature type="transmembrane region" description="Helical" evidence="11">
    <location>
        <begin position="166"/>
        <end position="188"/>
    </location>
</feature>
<feature type="domain" description="Histidine kinase/HSP90-like ATPase" evidence="12">
    <location>
        <begin position="339"/>
        <end position="425"/>
    </location>
</feature>
<proteinExistence type="predicted"/>
<feature type="transmembrane region" description="Helical" evidence="11">
    <location>
        <begin position="126"/>
        <end position="146"/>
    </location>
</feature>
<evidence type="ECO:0000259" key="14">
    <source>
        <dbReference type="Pfam" id="PF23539"/>
    </source>
</evidence>
<evidence type="ECO:0000256" key="7">
    <source>
        <dbReference type="ARBA" id="ARBA00022840"/>
    </source>
</evidence>
<dbReference type="Pfam" id="PF23539">
    <property type="entry name" value="DUF7134"/>
    <property type="match status" value="1"/>
</dbReference>
<keyword evidence="7" id="KW-0067">ATP-binding</keyword>
<comment type="caution">
    <text evidence="15">The sequence shown here is derived from an EMBL/GenBank/DDBJ whole genome shotgun (WGS) entry which is preliminary data.</text>
</comment>
<dbReference type="InterPro" id="IPR050482">
    <property type="entry name" value="Sensor_HK_TwoCompSys"/>
</dbReference>
<dbReference type="PANTHER" id="PTHR24421:SF10">
    <property type="entry name" value="NITRATE_NITRITE SENSOR PROTEIN NARQ"/>
    <property type="match status" value="1"/>
</dbReference>
<dbReference type="GO" id="GO:0005524">
    <property type="term" value="F:ATP binding"/>
    <property type="evidence" value="ECO:0007669"/>
    <property type="project" value="UniProtKB-KW"/>
</dbReference>
<dbReference type="Proteomes" id="UP000244962">
    <property type="component" value="Unassembled WGS sequence"/>
</dbReference>
<reference evidence="16" key="1">
    <citation type="submission" date="2018-04" db="EMBL/GenBank/DDBJ databases">
        <authorList>
            <person name="Liu S."/>
            <person name="Wang Z."/>
            <person name="Li J."/>
        </authorList>
    </citation>
    <scope>NUCLEOTIDE SEQUENCE [LARGE SCALE GENOMIC DNA]</scope>
    <source>
        <strain evidence="16">622</strain>
    </source>
</reference>
<dbReference type="RefSeq" id="WP_108963263.1">
    <property type="nucleotide sequence ID" value="NZ_QEFB01000013.1"/>
</dbReference>
<sequence>MSTQVPLVDPNDPSWRRPAVTRSQLRTDAVLAVVLFVGTLFSLMLYRVAGLYDKPAEMWVCLIWAVLITLPLALRRRFPNTVAIVVSGAFIGGGELQVPELLMCNITLFMALYAVGAWVDNRRTALVVRAVIIAAMLGWLVIAMLRTTTDPDALDGFSRVGAFSPLVAYLMIQILTNLLYFGGAYYFGDRSYASAKQKALLEYRTAELERERERTEQQAVALERVRIARELHDVVAHHVSVMGVQAGAARTVLESNPAMARDALANVELGARTAIDELHKLLHTLRESEPADGRASTSASTLGLESLSALVADSTASGLPTTLDVIGERLDVPGLVQFSLYRIAQEALTNARKHAGPTATAAVRVRYLPDSVELEVGNTGNVPSRPQPGGLGLIGMRERIDAIGGTLETGPRARGGYLVRARVPVPGERTGERIGERPGVPADAASPDGADSTHVPAAHDDAQHNAQHNARETAR</sequence>
<keyword evidence="3" id="KW-0597">Phosphoprotein</keyword>
<dbReference type="Pfam" id="PF07730">
    <property type="entry name" value="HisKA_3"/>
    <property type="match status" value="1"/>
</dbReference>
<dbReference type="Gene3D" id="1.20.5.1930">
    <property type="match status" value="1"/>
</dbReference>
<dbReference type="GO" id="GO:0000155">
    <property type="term" value="F:phosphorelay sensor kinase activity"/>
    <property type="evidence" value="ECO:0007669"/>
    <property type="project" value="InterPro"/>
</dbReference>
<keyword evidence="11" id="KW-0472">Membrane</keyword>
<dbReference type="InterPro" id="IPR011712">
    <property type="entry name" value="Sig_transdc_His_kin_sub3_dim/P"/>
</dbReference>
<dbReference type="InterPro" id="IPR055558">
    <property type="entry name" value="DUF7134"/>
</dbReference>
<evidence type="ECO:0000256" key="3">
    <source>
        <dbReference type="ARBA" id="ARBA00022553"/>
    </source>
</evidence>
<dbReference type="GO" id="GO:0016020">
    <property type="term" value="C:membrane"/>
    <property type="evidence" value="ECO:0007669"/>
    <property type="project" value="InterPro"/>
</dbReference>
<dbReference type="EMBL" id="QEFB01000013">
    <property type="protein sequence ID" value="PWC06219.1"/>
    <property type="molecule type" value="Genomic_DNA"/>
</dbReference>
<dbReference type="Gene3D" id="3.30.565.10">
    <property type="entry name" value="Histidine kinase-like ATPase, C-terminal domain"/>
    <property type="match status" value="1"/>
</dbReference>
<organism evidence="15 16">
    <name type="scientific">Mycetocola zhujimingii</name>
    <dbReference type="NCBI Taxonomy" id="2079792"/>
    <lineage>
        <taxon>Bacteria</taxon>
        <taxon>Bacillati</taxon>
        <taxon>Actinomycetota</taxon>
        <taxon>Actinomycetes</taxon>
        <taxon>Micrococcales</taxon>
        <taxon>Microbacteriaceae</taxon>
        <taxon>Mycetocola</taxon>
    </lineage>
</organism>
<evidence type="ECO:0000313" key="16">
    <source>
        <dbReference type="Proteomes" id="UP000244962"/>
    </source>
</evidence>
<keyword evidence="11" id="KW-1133">Transmembrane helix</keyword>
<dbReference type="SUPFAM" id="SSF55874">
    <property type="entry name" value="ATPase domain of HSP90 chaperone/DNA topoisomerase II/histidine kinase"/>
    <property type="match status" value="1"/>
</dbReference>
<feature type="compositionally biased region" description="Basic and acidic residues" evidence="10">
    <location>
        <begin position="457"/>
        <end position="475"/>
    </location>
</feature>
<evidence type="ECO:0000256" key="4">
    <source>
        <dbReference type="ARBA" id="ARBA00022679"/>
    </source>
</evidence>
<feature type="transmembrane region" description="Helical" evidence="11">
    <location>
        <begin position="98"/>
        <end position="119"/>
    </location>
</feature>
<keyword evidence="11" id="KW-0812">Transmembrane</keyword>
<accession>A0A2U1TBF1</accession>
<keyword evidence="6 15" id="KW-0418">Kinase</keyword>
<evidence type="ECO:0000313" key="15">
    <source>
        <dbReference type="EMBL" id="PWC06219.1"/>
    </source>
</evidence>
<dbReference type="EC" id="2.7.13.3" evidence="2"/>
<dbReference type="PANTHER" id="PTHR24421">
    <property type="entry name" value="NITRATE/NITRITE SENSOR PROTEIN NARX-RELATED"/>
    <property type="match status" value="1"/>
</dbReference>
<name>A0A2U1TBF1_9MICO</name>
<evidence type="ECO:0000256" key="5">
    <source>
        <dbReference type="ARBA" id="ARBA00022741"/>
    </source>
</evidence>
<feature type="domain" description="Signal transduction histidine kinase subgroup 3 dimerisation and phosphoacceptor" evidence="13">
    <location>
        <begin position="223"/>
        <end position="288"/>
    </location>
</feature>
<evidence type="ECO:0000256" key="6">
    <source>
        <dbReference type="ARBA" id="ARBA00022777"/>
    </source>
</evidence>
<dbReference type="CDD" id="cd16917">
    <property type="entry name" value="HATPase_UhpB-NarQ-NarX-like"/>
    <property type="match status" value="1"/>
</dbReference>
<keyword evidence="4" id="KW-0808">Transferase</keyword>
<protein>
    <recommendedName>
        <fullName evidence="2">histidine kinase</fullName>
        <ecNumber evidence="2">2.7.13.3</ecNumber>
    </recommendedName>
</protein>
<feature type="compositionally biased region" description="Low complexity" evidence="10">
    <location>
        <begin position="438"/>
        <end position="452"/>
    </location>
</feature>
<dbReference type="Pfam" id="PF02518">
    <property type="entry name" value="HATPase_c"/>
    <property type="match status" value="1"/>
</dbReference>